<dbReference type="PANTHER" id="PTHR32438:SF5">
    <property type="entry name" value="4-ALPHA-GLUCANOTRANSFERASE DPE1, CHLOROPLASTIC_AMYLOPLASTIC"/>
    <property type="match status" value="1"/>
</dbReference>
<reference evidence="5 6" key="1">
    <citation type="submission" date="2021-06" db="EMBL/GenBank/DDBJ databases">
        <authorList>
            <person name="Sun Q."/>
            <person name="Li D."/>
        </authorList>
    </citation>
    <scope>NUCLEOTIDE SEQUENCE [LARGE SCALE GENOMIC DNA]</scope>
    <source>
        <strain evidence="5 6">N19</strain>
    </source>
</reference>
<keyword evidence="1 4" id="KW-0328">Glycosyltransferase</keyword>
<dbReference type="PANTHER" id="PTHR32438">
    <property type="entry name" value="4-ALPHA-GLUCANOTRANSFERASE DPE1, CHLOROPLASTIC/AMYLOPLASTIC"/>
    <property type="match status" value="1"/>
</dbReference>
<gene>
    <name evidence="5" type="primary">malQ</name>
    <name evidence="5" type="ORF">KQI20_07865</name>
</gene>
<dbReference type="InterPro" id="IPR003385">
    <property type="entry name" value="Glyco_hydro_77"/>
</dbReference>
<keyword evidence="3 4" id="KW-0119">Carbohydrate metabolism</keyword>
<dbReference type="NCBIfam" id="TIGR00217">
    <property type="entry name" value="malQ"/>
    <property type="match status" value="1"/>
</dbReference>
<dbReference type="EMBL" id="JAHLOQ010000018">
    <property type="protein sequence ID" value="MBU5336355.1"/>
    <property type="molecule type" value="Genomic_DNA"/>
</dbReference>
<accession>A0ABS6DWX7</accession>
<dbReference type="NCBIfam" id="NF011080">
    <property type="entry name" value="PRK14508.1-3"/>
    <property type="match status" value="1"/>
</dbReference>
<dbReference type="Pfam" id="PF02446">
    <property type="entry name" value="Glyco_hydro_77"/>
    <property type="match status" value="1"/>
</dbReference>
<organism evidence="5 6">
    <name type="scientific">Intestinibacter bartlettii</name>
    <dbReference type="NCBI Taxonomy" id="261299"/>
    <lineage>
        <taxon>Bacteria</taxon>
        <taxon>Bacillati</taxon>
        <taxon>Bacillota</taxon>
        <taxon>Clostridia</taxon>
        <taxon>Peptostreptococcales</taxon>
        <taxon>Peptostreptococcaceae</taxon>
        <taxon>Intestinibacter</taxon>
    </lineage>
</organism>
<dbReference type="GO" id="GO:0004134">
    <property type="term" value="F:4-alpha-glucanotransferase activity"/>
    <property type="evidence" value="ECO:0007669"/>
    <property type="project" value="UniProtKB-EC"/>
</dbReference>
<evidence type="ECO:0000256" key="2">
    <source>
        <dbReference type="ARBA" id="ARBA00022679"/>
    </source>
</evidence>
<keyword evidence="6" id="KW-1185">Reference proteome</keyword>
<evidence type="ECO:0000256" key="3">
    <source>
        <dbReference type="ARBA" id="ARBA00023277"/>
    </source>
</evidence>
<dbReference type="RefSeq" id="WP_216569478.1">
    <property type="nucleotide sequence ID" value="NZ_JAHLOQ010000018.1"/>
</dbReference>
<comment type="similarity">
    <text evidence="4">Belongs to the disproportionating enzyme family.</text>
</comment>
<name>A0ABS6DWX7_9FIRM</name>
<comment type="catalytic activity">
    <reaction evidence="4">
        <text>Transfers a segment of a (1-&gt;4)-alpha-D-glucan to a new position in an acceptor, which may be glucose or a (1-&gt;4)-alpha-D-glucan.</text>
        <dbReference type="EC" id="2.4.1.25"/>
    </reaction>
</comment>
<evidence type="ECO:0000313" key="6">
    <source>
        <dbReference type="Proteomes" id="UP001196301"/>
    </source>
</evidence>
<protein>
    <recommendedName>
        <fullName evidence="4">4-alpha-glucanotransferase</fullName>
        <ecNumber evidence="4">2.4.1.25</ecNumber>
    </recommendedName>
    <alternativeName>
        <fullName evidence="4">Amylomaltase</fullName>
    </alternativeName>
    <alternativeName>
        <fullName evidence="4">Disproportionating enzyme</fullName>
    </alternativeName>
</protein>
<evidence type="ECO:0000256" key="1">
    <source>
        <dbReference type="ARBA" id="ARBA00022676"/>
    </source>
</evidence>
<dbReference type="Proteomes" id="UP001196301">
    <property type="component" value="Unassembled WGS sequence"/>
</dbReference>
<sequence length="493" mass="57610">MRRNGFLLPISSLPSKYGIGSFSKEAYEFVDILEKTGQTIWQILPLGPTGYGDSPYQSFSTFAGNPYFIDLDELVKEGLLTEEECDSYDWGDNIEYIDYEKIYLSRFKILKKAYKRSKINENKKFLAYCEYNKWWLDDYALYMAIKDSLGGVSWLEWDEKLKLRDKNTLSKYRKKLEDEIKFYKYTQFLFSSQWNKLKAYANKKGISIVGDIPIYVALDSADTWGNPELFQFDKNLNPIAVAGCPPDSFSEDGQLWGNPLYDWEYHKYTNYKWWIKRIKYCYNLYDIVRIDHFRGFDEYFSIPYKSKTAVNGTWKKGPGIDLFRQINKELGDVNIIAEDLGFLTDSVIKLLKDTGYPGMKVLQFAFDSREESDYLPHNYNTNCVVYTGTHDNNTVIGWYKDLDKLDKKMCIDYINTRDSKGKYINWDLICMAMGSVADTCVIPVQDFLGLDESARINTPSTLGDNWKWRMTSGCFSQELIKKIKRLTKIYGRI</sequence>
<evidence type="ECO:0000256" key="4">
    <source>
        <dbReference type="RuleBase" id="RU361207"/>
    </source>
</evidence>
<keyword evidence="2 4" id="KW-0808">Transferase</keyword>
<evidence type="ECO:0000313" key="5">
    <source>
        <dbReference type="EMBL" id="MBU5336355.1"/>
    </source>
</evidence>
<dbReference type="EC" id="2.4.1.25" evidence="4"/>
<proteinExistence type="inferred from homology"/>
<comment type="caution">
    <text evidence="5">The sequence shown here is derived from an EMBL/GenBank/DDBJ whole genome shotgun (WGS) entry which is preliminary data.</text>
</comment>